<evidence type="ECO:0000256" key="3">
    <source>
        <dbReference type="SAM" id="MobiDB-lite"/>
    </source>
</evidence>
<dbReference type="InterPro" id="IPR036397">
    <property type="entry name" value="RNaseH_sf"/>
</dbReference>
<evidence type="ECO:0000256" key="2">
    <source>
        <dbReference type="ARBA" id="ARBA00023128"/>
    </source>
</evidence>
<dbReference type="EMBL" id="KP213325">
    <property type="protein sequence ID" value="AKC01506.1"/>
    <property type="molecule type" value="Genomic_DNA"/>
</dbReference>
<dbReference type="InterPro" id="IPR043502">
    <property type="entry name" value="DNA/RNA_pol_sf"/>
</dbReference>
<dbReference type="Gene3D" id="3.60.10.10">
    <property type="entry name" value="Endonuclease/exonuclease/phosphatase"/>
    <property type="match status" value="1"/>
</dbReference>
<dbReference type="GO" id="GO:0004523">
    <property type="term" value="F:RNA-DNA hybrid ribonuclease activity"/>
    <property type="evidence" value="ECO:0007669"/>
    <property type="project" value="InterPro"/>
</dbReference>
<feature type="region of interest" description="Disordered" evidence="3">
    <location>
        <begin position="43"/>
        <end position="62"/>
    </location>
</feature>
<accession>A0A0E3T5V9</accession>
<name>A0A0E3T5V9_FUSOX</name>
<dbReference type="CDD" id="cd01650">
    <property type="entry name" value="RT_nLTR_like"/>
    <property type="match status" value="1"/>
</dbReference>
<dbReference type="PANTHER" id="PTHR33481">
    <property type="entry name" value="REVERSE TRANSCRIPTASE"/>
    <property type="match status" value="1"/>
</dbReference>
<dbReference type="Gene3D" id="3.30.420.10">
    <property type="entry name" value="Ribonuclease H-like superfamily/Ribonuclease H"/>
    <property type="match status" value="1"/>
</dbReference>
<reference evidence="6" key="1">
    <citation type="submission" date="2014-11" db="EMBL/GenBank/DDBJ databases">
        <title>Evolution of races within Fusarium oxysporum f.sp. lycopersici.</title>
        <authorList>
            <person name="Biju C.V."/>
            <person name="Houterman P.M."/>
            <person name="Rep M."/>
            <person name="Cornelissen B.J.C."/>
        </authorList>
    </citation>
    <scope>NUCLEOTIDE SEQUENCE</scope>
    <source>
        <strain evidence="6">IPO1530/B1</strain>
    </source>
</reference>
<dbReference type="InterPro" id="IPR005135">
    <property type="entry name" value="Endo/exonuclease/phosphatase"/>
</dbReference>
<dbReference type="Pfam" id="PF00075">
    <property type="entry name" value="RNase_H"/>
    <property type="match status" value="1"/>
</dbReference>
<dbReference type="SUPFAM" id="SSF56219">
    <property type="entry name" value="DNase I-like"/>
    <property type="match status" value="1"/>
</dbReference>
<organism evidence="6">
    <name type="scientific">Fusarium oxysporum f. sp. lycopersici</name>
    <dbReference type="NCBI Taxonomy" id="59765"/>
    <lineage>
        <taxon>Eukaryota</taxon>
        <taxon>Fungi</taxon>
        <taxon>Dikarya</taxon>
        <taxon>Ascomycota</taxon>
        <taxon>Pezizomycotina</taxon>
        <taxon>Sordariomycetes</taxon>
        <taxon>Hypocreomycetidae</taxon>
        <taxon>Hypocreales</taxon>
        <taxon>Nectriaceae</taxon>
        <taxon>Fusarium</taxon>
        <taxon>Fusarium oxysporum species complex</taxon>
    </lineage>
</organism>
<dbReference type="InterPro" id="IPR012337">
    <property type="entry name" value="RNaseH-like_sf"/>
</dbReference>
<dbReference type="SUPFAM" id="SSF56672">
    <property type="entry name" value="DNA/RNA polymerases"/>
    <property type="match status" value="1"/>
</dbReference>
<dbReference type="CDD" id="cd09276">
    <property type="entry name" value="Rnase_HI_RT_non_LTR"/>
    <property type="match status" value="1"/>
</dbReference>
<keyword evidence="2" id="KW-0496">Mitochondrion</keyword>
<dbReference type="PROSITE" id="PS50879">
    <property type="entry name" value="RNASE_H_1"/>
    <property type="match status" value="1"/>
</dbReference>
<evidence type="ECO:0000256" key="1">
    <source>
        <dbReference type="ARBA" id="ARBA00004173"/>
    </source>
</evidence>
<evidence type="ECO:0000259" key="5">
    <source>
        <dbReference type="PROSITE" id="PS50879"/>
    </source>
</evidence>
<dbReference type="GO" id="GO:0003676">
    <property type="term" value="F:nucleic acid binding"/>
    <property type="evidence" value="ECO:0007669"/>
    <property type="project" value="InterPro"/>
</dbReference>
<dbReference type="SUPFAM" id="SSF53098">
    <property type="entry name" value="Ribonuclease H-like"/>
    <property type="match status" value="1"/>
</dbReference>
<dbReference type="GO" id="GO:0005739">
    <property type="term" value="C:mitochondrion"/>
    <property type="evidence" value="ECO:0007669"/>
    <property type="project" value="UniProtKB-SubCell"/>
</dbReference>
<evidence type="ECO:0000313" key="6">
    <source>
        <dbReference type="EMBL" id="AKC01506.1"/>
    </source>
</evidence>
<dbReference type="Pfam" id="PF00078">
    <property type="entry name" value="RVT_1"/>
    <property type="match status" value="1"/>
</dbReference>
<sequence length="1623" mass="180731">MASPTTNPPAAPDPFDLGIHTPANLNRGARAALLQNSPAAVNGTIGVSPGPRRMAQTPSSPLNASTIAAATEGAERASPSSTFEQQPVSIIKSANDLARERVEEYNAKLMVFQAFCAKFEEAAQQFTTGPQRRFAQQFADSFLDSWKRELSSAGPTIPKPTYSSVAAASPRTDRDRLTHRQQQQHGRRQTDPPHRQGQQTTIAPPRQDLRVFIRLEAGAPARAHSSYAIRTLIQEKLSAVSSKIRQVFQVRSGWAVLTADPETRDFLVEKQAEWAAELGATTVETNKEWFTYVVSDFPTRLTDFHGKEVDSDSIVRDEIEIQTGLKPVDIRPSRQFSDSPLTKTLLVSFLKPTKRFWSLFGSSAARLIDKTDRPRQYSQFANAVTRKNNKKPLRIFQANVGKIPPAHDCALALADSERYDIVLLQEPWTAHTDTRSLTKTHPAYDTFTPVETWDGNDTRPRVMTYVRRDPRLLADQIRPFQTRDILWLTINGMTIVNFYRQNDESDALNILIRWPVPERCLIAGDFNARHHTWQTGQATNRGQEIADWASENDLDLLNIPDIPTNPHGNTIDLAFTNMSLAEATVEDHLATSSDHFTLSLTLPDAGLAPMQPGRVRVTTDDELKRFAEIVELGAAGLPTADSTPSELDELASALVKLLTSAAKAAGRPTRKGARTAPWWTEECAGAAAAFRAIRRLYPFGFNEEVQIAKRDFHRVVRRAKRLYWRNLIDTFSDSSSVFKAVRWLKSPGPFQPPPLQVDDVVYESQIDKANALRRATLERRTADDDIQDPWMLISPLRPIPFPVEISLDEAQYATLHTGNTSPGSDNITVNLLKAVWHIIGTHVRRLFEKCLSVGHHPKPFREAEVVMIAKPGRRDLTSPRAWRPISLLSCLGKGLERLIARRLAWAAIHFSVLHPQQAGALPKRSATDLVAALIHDIEEAFARKKVATLVTMDIQGAFDTVMRNRLVLRLRVQGWPDHLARWAGSFMSGRSARVRYQDTLTSSSPLQCGLPQGSPVSPILFLLYTEPIYRLGNPQGRFGYADDTAILSVGDTVDETAAMASRAIDEMVRWGATNGVSFDSRKTEVMHFSRSKPRTAPAVRHGDIEKHPEPALRWLGIWLDSRLSFRIHVEKWAAKAKAVAYHLRGLTNTIHGPLPSAVRSAVRACVKPVLLHGSEAWYSGTSRPRWNQPTKDIPSSNQHLIQRMTKAMNQAMRAILPVWKTTPTAALHRESGIPPVAQLLEARRLRFSARLKSLDEAHPLASRTRSPSQPAYHDLIKRKYQAQTESSFRTRLRRTDELLAPCARPKLIQQCFNQEQMPPLQTASKKETADAFLRWVQSLDPLTLVVYSDGSLSSQGAASYGFAIHQDSLPILHGSGRLGPAEVFDAEATGALEGLKAALNLQESVSRNIIICLDNLAAATCLRGTPSDSSQDVFLEFQALAASHGATEVRWVPGHADIPGNEQADKLAKAASSAPGPEGAQPTLTYLRRIARRKPKEAFETWWSTSAPEQYKRLNLKATTGCPPELSLPRAVLHRLLAARSLHGDYAAYHERFDHGDAHLVCSCNRHKAPDHIFYCRKVPPRHRMRLGPSPNAAVNLAIGKDFVKFVKLVKTSAFFDRICPRH</sequence>
<feature type="domain" description="Reverse transcriptase" evidence="4">
    <location>
        <begin position="849"/>
        <end position="1119"/>
    </location>
</feature>
<feature type="domain" description="RNase H type-1" evidence="5">
    <location>
        <begin position="1340"/>
        <end position="1473"/>
    </location>
</feature>
<dbReference type="InterPro" id="IPR002156">
    <property type="entry name" value="RNaseH_domain"/>
</dbReference>
<feature type="compositionally biased region" description="Pro residues" evidence="3">
    <location>
        <begin position="1"/>
        <end position="12"/>
    </location>
</feature>
<evidence type="ECO:0000259" key="4">
    <source>
        <dbReference type="PROSITE" id="PS50878"/>
    </source>
</evidence>
<proteinExistence type="predicted"/>
<feature type="region of interest" description="Disordered" evidence="3">
    <location>
        <begin position="152"/>
        <end position="203"/>
    </location>
</feature>
<dbReference type="PROSITE" id="PS50878">
    <property type="entry name" value="RT_POL"/>
    <property type="match status" value="1"/>
</dbReference>
<dbReference type="Pfam" id="PF14529">
    <property type="entry name" value="Exo_endo_phos_2"/>
    <property type="match status" value="1"/>
</dbReference>
<comment type="subcellular location">
    <subcellularLocation>
        <location evidence="1">Mitochondrion</location>
    </subcellularLocation>
</comment>
<dbReference type="InterPro" id="IPR000477">
    <property type="entry name" value="RT_dom"/>
</dbReference>
<protein>
    <submittedName>
        <fullName evidence="6">Transposase</fullName>
    </submittedName>
</protein>
<dbReference type="PANTHER" id="PTHR33481:SF1">
    <property type="entry name" value="ENDONUCLEASE_EXONUCLEASE_PHOSPHATASE DOMAIN-CONTAINING PROTEIN-RELATED"/>
    <property type="match status" value="1"/>
</dbReference>
<feature type="region of interest" description="Disordered" evidence="3">
    <location>
        <begin position="1"/>
        <end position="22"/>
    </location>
</feature>
<dbReference type="InterPro" id="IPR036691">
    <property type="entry name" value="Endo/exonu/phosph_ase_sf"/>
</dbReference>